<evidence type="ECO:0000313" key="1">
    <source>
        <dbReference type="EMBL" id="SVD05694.1"/>
    </source>
</evidence>
<gene>
    <name evidence="1" type="ORF">METZ01_LOCUS358548</name>
</gene>
<proteinExistence type="predicted"/>
<accession>A0A382S716</accession>
<dbReference type="AlphaFoldDB" id="A0A382S716"/>
<name>A0A382S716_9ZZZZ</name>
<dbReference type="EMBL" id="UINC01126912">
    <property type="protein sequence ID" value="SVD05694.1"/>
    <property type="molecule type" value="Genomic_DNA"/>
</dbReference>
<organism evidence="1">
    <name type="scientific">marine metagenome</name>
    <dbReference type="NCBI Taxonomy" id="408172"/>
    <lineage>
        <taxon>unclassified sequences</taxon>
        <taxon>metagenomes</taxon>
        <taxon>ecological metagenomes</taxon>
    </lineage>
</organism>
<sequence>MFNANTVARERYGVAARYLRPIGLQSERMFKAAYPFNL</sequence>
<reference evidence="1" key="1">
    <citation type="submission" date="2018-05" db="EMBL/GenBank/DDBJ databases">
        <authorList>
            <person name="Lanie J.A."/>
            <person name="Ng W.-L."/>
            <person name="Kazmierczak K.M."/>
            <person name="Andrzejewski T.M."/>
            <person name="Davidsen T.M."/>
            <person name="Wayne K.J."/>
            <person name="Tettelin H."/>
            <person name="Glass J.I."/>
            <person name="Rusch D."/>
            <person name="Podicherti R."/>
            <person name="Tsui H.-C.T."/>
            <person name="Winkler M.E."/>
        </authorList>
    </citation>
    <scope>NUCLEOTIDE SEQUENCE</scope>
</reference>
<feature type="non-terminal residue" evidence="1">
    <location>
        <position position="38"/>
    </location>
</feature>
<protein>
    <submittedName>
        <fullName evidence="1">Uncharacterized protein</fullName>
    </submittedName>
</protein>